<protein>
    <submittedName>
        <fullName evidence="3">ChaN family lipoprotein</fullName>
    </submittedName>
</protein>
<dbReference type="InterPro" id="IPR001478">
    <property type="entry name" value="PDZ"/>
</dbReference>
<dbReference type="InterPro" id="IPR007314">
    <property type="entry name" value="Cofac_haem-bd_dom"/>
</dbReference>
<dbReference type="KEGG" id="tdu:QJT80_01180"/>
<evidence type="ECO:0000259" key="2">
    <source>
        <dbReference type="PROSITE" id="PS50106"/>
    </source>
</evidence>
<dbReference type="InterPro" id="IPR041489">
    <property type="entry name" value="PDZ_6"/>
</dbReference>
<gene>
    <name evidence="3" type="ORF">QJT80_01180</name>
</gene>
<dbReference type="Pfam" id="PF17820">
    <property type="entry name" value="PDZ_6"/>
    <property type="match status" value="1"/>
</dbReference>
<dbReference type="Gene3D" id="2.30.42.10">
    <property type="match status" value="1"/>
</dbReference>
<dbReference type="Proteomes" id="UP001300672">
    <property type="component" value="Chromosome"/>
</dbReference>
<dbReference type="SUPFAM" id="SSF50156">
    <property type="entry name" value="PDZ domain-like"/>
    <property type="match status" value="1"/>
</dbReference>
<keyword evidence="1" id="KW-0732">Signal</keyword>
<dbReference type="SMART" id="SM00228">
    <property type="entry name" value="PDZ"/>
    <property type="match status" value="1"/>
</dbReference>
<feature type="signal peptide" evidence="1">
    <location>
        <begin position="1"/>
        <end position="34"/>
    </location>
</feature>
<evidence type="ECO:0000313" key="3">
    <source>
        <dbReference type="EMBL" id="WGZ91098.1"/>
    </source>
</evidence>
<dbReference type="EMBL" id="CP124755">
    <property type="protein sequence ID" value="WGZ91098.1"/>
    <property type="molecule type" value="Genomic_DNA"/>
</dbReference>
<evidence type="ECO:0000256" key="1">
    <source>
        <dbReference type="SAM" id="SignalP"/>
    </source>
</evidence>
<dbReference type="Gene3D" id="3.40.50.11550">
    <property type="match status" value="1"/>
</dbReference>
<organism evidence="3">
    <name type="scientific">Candidatus Thiocaldithrix dubininis</name>
    <dbReference type="NCBI Taxonomy" id="3080823"/>
    <lineage>
        <taxon>Bacteria</taxon>
        <taxon>Pseudomonadati</taxon>
        <taxon>Pseudomonadota</taxon>
        <taxon>Gammaproteobacteria</taxon>
        <taxon>Thiotrichales</taxon>
        <taxon>Thiotrichaceae</taxon>
        <taxon>Candidatus Thiocaldithrix</taxon>
    </lineage>
</organism>
<dbReference type="InterPro" id="IPR036034">
    <property type="entry name" value="PDZ_sf"/>
</dbReference>
<reference evidence="3" key="1">
    <citation type="journal article" date="2023" name="Int. J. Mol. Sci.">
        <title>Metagenomics Revealed a New Genus 'Candidatus Thiocaldithrix dubininis' gen. nov., sp. nov. and a New Species 'Candidatus Thiothrix putei' sp. nov. in the Family Thiotrichaceae, Some Members of Which Have Traits of Both Na+- and H+-Motive Energetics.</title>
        <authorList>
            <person name="Ravin N.V."/>
            <person name="Muntyan M.S."/>
            <person name="Smolyakov D.D."/>
            <person name="Rudenko T.S."/>
            <person name="Beletsky A.V."/>
            <person name="Mardanov A.V."/>
            <person name="Grabovich M.Y."/>
        </authorList>
    </citation>
    <scope>NUCLEOTIDE SEQUENCE</scope>
    <source>
        <strain evidence="3">GKL-01</strain>
    </source>
</reference>
<dbReference type="CDD" id="cd14727">
    <property type="entry name" value="ChanN-like"/>
    <property type="match status" value="1"/>
</dbReference>
<name>A0AA95KKL8_9GAMM</name>
<feature type="chain" id="PRO_5041688447" evidence="1">
    <location>
        <begin position="35"/>
        <end position="396"/>
    </location>
</feature>
<sequence>MFQKVHRLFSKRVHQYFPVLLSMLWLLSINAVNAATLEHKDQQAVLKWLQQYQPNVLHAKKSTTFSNFINQIANKEVILVGEIHDRYDHHLTQCAILKSLHERNPKVALGVEWFQQSFQPVIDDYLAGNIDEATLLSRSEYYERWRYDYRMLRPIMQYAKANHIPVIALNAPMELTQKISKGGLAALSPSERAQLPQMIAPANEAYRSRLKQIFAQHMGSDKAKLENFLMVQRVWDATMAHNISRFLKQHPGWQMIALTGSGHIIHGNGIPQDLAQQNPNLKMATVISGTAGDVQAGMVNYVVQTQPLDLPATGKLGVMLDQTPTGVVIKALMPKSAAMQVGLQKQDRIVGLNNQNIQNLSQILQQLSQFAPKEVINLEIARTGQSKPLRYRVTLQ</sequence>
<keyword evidence="3" id="KW-0449">Lipoprotein</keyword>
<dbReference type="PROSITE" id="PS50106">
    <property type="entry name" value="PDZ"/>
    <property type="match status" value="1"/>
</dbReference>
<accession>A0AA95KKL8</accession>
<proteinExistence type="predicted"/>
<dbReference type="Pfam" id="PF04187">
    <property type="entry name" value="Cofac_haem_bdg"/>
    <property type="match status" value="1"/>
</dbReference>
<feature type="domain" description="PDZ" evidence="2">
    <location>
        <begin position="305"/>
        <end position="362"/>
    </location>
</feature>
<dbReference type="SUPFAM" id="SSF159501">
    <property type="entry name" value="EreA/ChaN-like"/>
    <property type="match status" value="1"/>
</dbReference>
<dbReference type="AlphaFoldDB" id="A0AA95KKL8"/>
<reference evidence="3" key="2">
    <citation type="submission" date="2023-04" db="EMBL/GenBank/DDBJ databases">
        <authorList>
            <person name="Beletskiy A.V."/>
            <person name="Mardanov A.V."/>
            <person name="Ravin N.V."/>
        </authorList>
    </citation>
    <scope>NUCLEOTIDE SEQUENCE</scope>
    <source>
        <strain evidence="3">GKL-01</strain>
    </source>
</reference>